<reference evidence="1 2" key="2">
    <citation type="submission" date="2018-11" db="EMBL/GenBank/DDBJ databases">
        <authorList>
            <consortium name="Pathogen Informatics"/>
        </authorList>
    </citation>
    <scope>NUCLEOTIDE SEQUENCE [LARGE SCALE GENOMIC DNA]</scope>
</reference>
<evidence type="ECO:0000313" key="3">
    <source>
        <dbReference type="WBParaSite" id="GPUH_0002363401-mRNA-1"/>
    </source>
</evidence>
<dbReference type="AlphaFoldDB" id="A0A183ERL3"/>
<sequence>MEFIEAVEEKYETVMGRLEEVYKHDRPRLSVLAIEIIEAVLCLGDLATLVLELYGDCVVKSELRNNRLVILKKIQRLAEKNANLKALFKRLYNLESGANKKE</sequence>
<organism evidence="3">
    <name type="scientific">Gongylonema pulchrum</name>
    <dbReference type="NCBI Taxonomy" id="637853"/>
    <lineage>
        <taxon>Eukaryota</taxon>
        <taxon>Metazoa</taxon>
        <taxon>Ecdysozoa</taxon>
        <taxon>Nematoda</taxon>
        <taxon>Chromadorea</taxon>
        <taxon>Rhabditida</taxon>
        <taxon>Spirurina</taxon>
        <taxon>Spiruromorpha</taxon>
        <taxon>Spiruroidea</taxon>
        <taxon>Gongylonematidae</taxon>
        <taxon>Gongylonema</taxon>
    </lineage>
</organism>
<dbReference type="EMBL" id="UYRT01098331">
    <property type="protein sequence ID" value="VDN41702.1"/>
    <property type="molecule type" value="Genomic_DNA"/>
</dbReference>
<reference evidence="3" key="1">
    <citation type="submission" date="2016-06" db="UniProtKB">
        <authorList>
            <consortium name="WormBaseParasite"/>
        </authorList>
    </citation>
    <scope>IDENTIFICATION</scope>
</reference>
<name>A0A183ERL3_9BILA</name>
<evidence type="ECO:0000313" key="1">
    <source>
        <dbReference type="EMBL" id="VDN41702.1"/>
    </source>
</evidence>
<dbReference type="WBParaSite" id="GPUH_0002363401-mRNA-1">
    <property type="protein sequence ID" value="GPUH_0002363401-mRNA-1"/>
    <property type="gene ID" value="GPUH_0002363401"/>
</dbReference>
<evidence type="ECO:0000313" key="2">
    <source>
        <dbReference type="Proteomes" id="UP000271098"/>
    </source>
</evidence>
<accession>A0A183ERL3</accession>
<gene>
    <name evidence="1" type="ORF">GPUH_LOCUS23604</name>
</gene>
<proteinExistence type="predicted"/>
<dbReference type="Proteomes" id="UP000271098">
    <property type="component" value="Unassembled WGS sequence"/>
</dbReference>
<keyword evidence="2" id="KW-1185">Reference proteome</keyword>
<protein>
    <submittedName>
        <fullName evidence="3">DED domain-containing protein</fullName>
    </submittedName>
</protein>